<dbReference type="Proteomes" id="UP001211065">
    <property type="component" value="Unassembled WGS sequence"/>
</dbReference>
<dbReference type="InterPro" id="IPR032436">
    <property type="entry name" value="URB1_C"/>
</dbReference>
<organism evidence="3 4">
    <name type="scientific">Clydaea vesicula</name>
    <dbReference type="NCBI Taxonomy" id="447962"/>
    <lineage>
        <taxon>Eukaryota</taxon>
        <taxon>Fungi</taxon>
        <taxon>Fungi incertae sedis</taxon>
        <taxon>Chytridiomycota</taxon>
        <taxon>Chytridiomycota incertae sedis</taxon>
        <taxon>Chytridiomycetes</taxon>
        <taxon>Lobulomycetales</taxon>
        <taxon>Lobulomycetaceae</taxon>
        <taxon>Clydaea</taxon>
    </lineage>
</organism>
<dbReference type="InterPro" id="IPR021714">
    <property type="entry name" value="URB1_N"/>
</dbReference>
<name>A0AAD5U9F4_9FUNG</name>
<dbReference type="GO" id="GO:0000463">
    <property type="term" value="P:maturation of LSU-rRNA from tricistronic rRNA transcript (SSU-rRNA, 5.8S rRNA, LSU-rRNA)"/>
    <property type="evidence" value="ECO:0007669"/>
    <property type="project" value="TreeGrafter"/>
</dbReference>
<evidence type="ECO:0000313" key="3">
    <source>
        <dbReference type="EMBL" id="KAJ3224994.1"/>
    </source>
</evidence>
<protein>
    <submittedName>
        <fullName evidence="3">Nucleolar pre-ribosomal-associated protein 1</fullName>
    </submittedName>
</protein>
<dbReference type="EMBL" id="JADGJW010000074">
    <property type="protein sequence ID" value="KAJ3224994.1"/>
    <property type="molecule type" value="Genomic_DNA"/>
</dbReference>
<dbReference type="Pfam" id="PF11707">
    <property type="entry name" value="Npa1"/>
    <property type="match status" value="1"/>
</dbReference>
<reference evidence="3" key="1">
    <citation type="submission" date="2020-05" db="EMBL/GenBank/DDBJ databases">
        <title>Phylogenomic resolution of chytrid fungi.</title>
        <authorList>
            <person name="Stajich J.E."/>
            <person name="Amses K."/>
            <person name="Simmons R."/>
            <person name="Seto K."/>
            <person name="Myers J."/>
            <person name="Bonds A."/>
            <person name="Quandt C.A."/>
            <person name="Barry K."/>
            <person name="Liu P."/>
            <person name="Grigoriev I."/>
            <person name="Longcore J.E."/>
            <person name="James T.Y."/>
        </authorList>
    </citation>
    <scope>NUCLEOTIDE SEQUENCE</scope>
    <source>
        <strain evidence="3">JEL0476</strain>
    </source>
</reference>
<accession>A0AAD5U9F4</accession>
<feature type="domain" description="URB1 N-terminal" evidence="1">
    <location>
        <begin position="44"/>
        <end position="371"/>
    </location>
</feature>
<dbReference type="GO" id="GO:0000466">
    <property type="term" value="P:maturation of 5.8S rRNA from tricistronic rRNA transcript (SSU-rRNA, 5.8S rRNA, LSU-rRNA)"/>
    <property type="evidence" value="ECO:0007669"/>
    <property type="project" value="TreeGrafter"/>
</dbReference>
<dbReference type="PANTHER" id="PTHR13500:SF0">
    <property type="entry name" value="NUCLEOLAR PRE-RIBOSOMAL-ASSOCIATED PROTEIN 1"/>
    <property type="match status" value="1"/>
</dbReference>
<feature type="domain" description="URB1 C-terminal" evidence="2">
    <location>
        <begin position="1651"/>
        <end position="1838"/>
    </location>
</feature>
<dbReference type="PANTHER" id="PTHR13500">
    <property type="entry name" value="NUCLEOLAR PRERIBOSOMAL-ASSOCIATED PROTEIN 1"/>
    <property type="match status" value="1"/>
</dbReference>
<comment type="caution">
    <text evidence="3">The sequence shown here is derived from an EMBL/GenBank/DDBJ whole genome shotgun (WGS) entry which is preliminary data.</text>
</comment>
<gene>
    <name evidence="3" type="primary">URB1</name>
    <name evidence="3" type="ORF">HK099_007542</name>
</gene>
<dbReference type="Pfam" id="PF16201">
    <property type="entry name" value="NopRA1"/>
    <property type="match status" value="1"/>
</dbReference>
<proteinExistence type="predicted"/>
<keyword evidence="4" id="KW-1185">Reference proteome</keyword>
<evidence type="ECO:0000259" key="2">
    <source>
        <dbReference type="Pfam" id="PF16201"/>
    </source>
</evidence>
<evidence type="ECO:0000313" key="4">
    <source>
        <dbReference type="Proteomes" id="UP001211065"/>
    </source>
</evidence>
<evidence type="ECO:0000259" key="1">
    <source>
        <dbReference type="Pfam" id="PF11707"/>
    </source>
</evidence>
<sequence>MYFLALDSFSRTCSNILRGVVDYEISKEADLLSAYLLKFPESPHLFRIWNFQQERKITRIEGIIINTLTRLINVIKVYDDKYISTGIYLCKNIIKKDLVALYRNLSNNVIPLIQSSLKLLVAIATFHPSIVKDLQENFNFGMKALIPLFKYRKKPIVSEDNMRKSVLEDVRTLYIKFICAFLKFGDCNVKKNVLETKDLVSGVFKGLIDDVYEVVEEFFDVLKEHVIDDGTLKRNITKLYTRNNYSDIYSIPIATSLSPANPTVAFLTHKFLLYLCTIPGTGICFQDAGWYLPVKNFYILKQGNEEVTSKSPRVYNSTLLRLIRSLSPADNEYHQELLLKILESCPELVQPYWMSSTLSFDPRLSERWAANMALCTKVIQLPVPKNFSMGSNSAHTANVFLQGSSPPPVFIVADNIIPPTLNKSLLTKCLSHSNSTVKYITITVLNECFQKFTSVKTEFYSSCSVACGDTETNSTIYLEWEKFLQGVQEEVWRRMPDVQMIIAIQHQEAGKQSTFFKAKSIVAEPMDGNLENEDDQVFLVSLKLLANYKMHFSNSLLESRFDHGKLLNLNLLEISSDIQLEILKLLDGVVDLNWWKKSTFSNFSCIGSILNLYVNTNNKAVVALIEKIIKCYLSESFIFNQNSSEVHIWITILRSYPSLITLFDETICSLYKDPYSAIDKLSILSSNVADTLSKEEKDATNHLQYIKNLIENRKITNPSFPFSLLTVEFFMVLMEKDDLVLGKFVGSVFSEVLIQTQTSGRYFVELIKSFKIPISVVDNDPHALCRELSAKRNWSAKDYVRSFYLKTTLYLNLGHFCQPNHPKNVLNSKDCEIDSMTIHELNFFLLNILQRQDQHFSVANFILNRNPESGSIFTFYKDFSNFIFNNDQTIEIVSEFLSKFSLHFLISNFFSMFKFSKQNIDSVVKSSNFRNLIFKKLDEIHFDGAFNLISLIFFELNHINRIQCNLNLIFDFIINIFENCLILYKLQLEKFVVLKQYILLNPIFLNNFADEGDWFDLDSAEKFAYFIKKIIIIESGSFVKACVSWTAYIKHAKRMILHSLNELATSKVNIFKHLAIIKCYINFFTTEDLNEIIASIKCCLKSPKHYTIIEELIILILSHKKSFSLDLEFIALLTKSYFAAEACSSKFELIIYRLLESNLSFSNRNYVRILHSEPNCFHADLSIVFEDHCILFLINNFTEYRGKVLGLFIKYFYLIRNFVMNWIMKNMQRKLEKLLIFEILDSVIYCVAEEKNNKTIFKSTATKIELDVVSYLVDCVSEDFQNHLVRVDLSFDNSSYLLIAKVMVLFAGKFNSKELTKKLFNNTANINITSMEECLNCLKNYLKIAKVYNLVIPNSKVSTAALAYILLNGMKLLESAYSIIKSEGKTTLDDRNDVLPKSLTDDINFIIKDVLYSLNMVVNVMKKKKVLKICKSLFASDLERQTVKKLVLRILKNRFLDNDALSFLTSILDFSFQFTRNVIFTPDTLVEMILTHSQFQNLDTNDKVKSVVLNLVLSTMKKNPILTCKSTIIPILISSYNFTTSDSDLTLMKIFVLFEREVGASCLPFVLHQSSPKKPLGSIYIDFFANLDSNLMLKSLKNFDLNATVCEDFDFMNKEVLYDANFILPFICHVIDADNENKLDFKQLIQSNSVGLCVVTLSSLDSNMRKIGYFTLDKVFVALKKVNFKECNQVLVLLNNFRNAITDRNTPQSIPSISTIFVAESLTILVKPDSFMYTDINRFLLQRPVFPLDELPLFYNLFYSNSVACKKERSWILKLIDDGLKCRRDFDLCQKRHALDILLGFFESPLSDLHCRKLVLQILFNVASIKSAVADMVAHHGLWVYFQSCAGTIELKHENPLALSFLQILHRCFINWNNAENNWHGRFGKKNWLDSFTSIVAVLVNRFEQIIESCNFSSIVSIQKTWILNYFVLLLKILHNLFNAYRADPELGINSVIVKYLSSFITVIKSLGFDENYGKIIDISKVDGFLSSKENLFTLFSDEEILLKFISNYTFKLIVENDSFIQRSFFTRKANNIGNLGLLIKWSQSYIQICNTREFNYTLSICWLKWLLKLQVERPGVIENALIEGEDLQHFSALIHTLFCCSHFSNSLFSNLSVINLVFLSCANKNSNSLKRPFHQDEFAQDGLSALCKQVLQLLPTPAELFKEEVLLTNEQQLILDYLKEILRIVWGGGLVTRNVLFQSRFKELCKENLQKNVFMHFSRYLDCIATS</sequence>
<dbReference type="GO" id="GO:0005730">
    <property type="term" value="C:nucleolus"/>
    <property type="evidence" value="ECO:0007669"/>
    <property type="project" value="TreeGrafter"/>
</dbReference>
<dbReference type="InterPro" id="IPR039844">
    <property type="entry name" value="URB1"/>
</dbReference>